<keyword evidence="3" id="KW-1185">Reference proteome</keyword>
<dbReference type="GO" id="GO:0005634">
    <property type="term" value="C:nucleus"/>
    <property type="evidence" value="ECO:0000318"/>
    <property type="project" value="GO_Central"/>
</dbReference>
<sequence>MWGGRGKEAENGESMPKLGKTDEPLQAADGDRSEGAAMDSSEDEGETGASEAAYYDPEADDHDENWATAQRTGRVSDAVLSCPACFATLCIDCQQHELYSNQFRAMFVTNCKVKEGEVLRAPPQAGKRRRGRRRGQEDGSVPSPGAQATEVFSPVECADCGTEVAVLDSDEVYHFFNVLPTMA</sequence>
<dbReference type="OMA" id="IFVVNCK"/>
<organism evidence="2 3">
    <name type="scientific">Klebsormidium nitens</name>
    <name type="common">Green alga</name>
    <name type="synonym">Ulothrix nitens</name>
    <dbReference type="NCBI Taxonomy" id="105231"/>
    <lineage>
        <taxon>Eukaryota</taxon>
        <taxon>Viridiplantae</taxon>
        <taxon>Streptophyta</taxon>
        <taxon>Klebsormidiophyceae</taxon>
        <taxon>Klebsormidiales</taxon>
        <taxon>Klebsormidiaceae</taxon>
        <taxon>Klebsormidium</taxon>
    </lineage>
</organism>
<dbReference type="Pfam" id="PF10238">
    <property type="entry name" value="Eapp_C"/>
    <property type="match status" value="1"/>
</dbReference>
<evidence type="ECO:0000313" key="2">
    <source>
        <dbReference type="EMBL" id="GAQ91532.1"/>
    </source>
</evidence>
<feature type="region of interest" description="Disordered" evidence="1">
    <location>
        <begin position="1"/>
        <end position="59"/>
    </location>
</feature>
<dbReference type="Proteomes" id="UP000054558">
    <property type="component" value="Unassembled WGS sequence"/>
</dbReference>
<evidence type="ECO:0000313" key="3">
    <source>
        <dbReference type="Proteomes" id="UP000054558"/>
    </source>
</evidence>
<feature type="compositionally biased region" description="Basic and acidic residues" evidence="1">
    <location>
        <begin position="1"/>
        <end position="10"/>
    </location>
</feature>
<dbReference type="OrthoDB" id="122464at2759"/>
<gene>
    <name evidence="2" type="ORF">KFL_008020020</name>
</gene>
<dbReference type="STRING" id="105231.A0A1Y1IN47"/>
<dbReference type="AlphaFoldDB" id="A0A1Y1IN47"/>
<feature type="region of interest" description="Disordered" evidence="1">
    <location>
        <begin position="122"/>
        <end position="147"/>
    </location>
</feature>
<dbReference type="PANTHER" id="PTHR15967:SF0">
    <property type="entry name" value="E2F-ASSOCIATED PHOSPHOPROTEIN"/>
    <property type="match status" value="1"/>
</dbReference>
<protein>
    <recommendedName>
        <fullName evidence="4">E2F-associated phosphoprotein</fullName>
    </recommendedName>
</protein>
<evidence type="ECO:0000256" key="1">
    <source>
        <dbReference type="SAM" id="MobiDB-lite"/>
    </source>
</evidence>
<proteinExistence type="predicted"/>
<feature type="compositionally biased region" description="Basic and acidic residues" evidence="1">
    <location>
        <begin position="19"/>
        <end position="34"/>
    </location>
</feature>
<accession>A0A1Y1IN47</accession>
<dbReference type="PANTHER" id="PTHR15967">
    <property type="entry name" value="E2F-ASSOCIATED PHOSPHOPROTEIN"/>
    <property type="match status" value="1"/>
</dbReference>
<dbReference type="EMBL" id="DF237751">
    <property type="protein sequence ID" value="GAQ91532.1"/>
    <property type="molecule type" value="Genomic_DNA"/>
</dbReference>
<evidence type="ECO:0008006" key="4">
    <source>
        <dbReference type="Google" id="ProtNLM"/>
    </source>
</evidence>
<name>A0A1Y1IN47_KLENI</name>
<dbReference type="InterPro" id="IPR019370">
    <property type="entry name" value="E2F-assoc_phosphoprotein"/>
</dbReference>
<reference evidence="2 3" key="1">
    <citation type="journal article" date="2014" name="Nat. Commun.">
        <title>Klebsormidium flaccidum genome reveals primary factors for plant terrestrial adaptation.</title>
        <authorList>
            <person name="Hori K."/>
            <person name="Maruyama F."/>
            <person name="Fujisawa T."/>
            <person name="Togashi T."/>
            <person name="Yamamoto N."/>
            <person name="Seo M."/>
            <person name="Sato S."/>
            <person name="Yamada T."/>
            <person name="Mori H."/>
            <person name="Tajima N."/>
            <person name="Moriyama T."/>
            <person name="Ikeuchi M."/>
            <person name="Watanabe M."/>
            <person name="Wada H."/>
            <person name="Kobayashi K."/>
            <person name="Saito M."/>
            <person name="Masuda T."/>
            <person name="Sasaki-Sekimoto Y."/>
            <person name="Mashiguchi K."/>
            <person name="Awai K."/>
            <person name="Shimojima M."/>
            <person name="Masuda S."/>
            <person name="Iwai M."/>
            <person name="Nobusawa T."/>
            <person name="Narise T."/>
            <person name="Kondo S."/>
            <person name="Saito H."/>
            <person name="Sato R."/>
            <person name="Murakawa M."/>
            <person name="Ihara Y."/>
            <person name="Oshima-Yamada Y."/>
            <person name="Ohtaka K."/>
            <person name="Satoh M."/>
            <person name="Sonobe K."/>
            <person name="Ishii M."/>
            <person name="Ohtani R."/>
            <person name="Kanamori-Sato M."/>
            <person name="Honoki R."/>
            <person name="Miyazaki D."/>
            <person name="Mochizuki H."/>
            <person name="Umetsu J."/>
            <person name="Higashi K."/>
            <person name="Shibata D."/>
            <person name="Kamiya Y."/>
            <person name="Sato N."/>
            <person name="Nakamura Y."/>
            <person name="Tabata S."/>
            <person name="Ida S."/>
            <person name="Kurokawa K."/>
            <person name="Ohta H."/>
        </authorList>
    </citation>
    <scope>NUCLEOTIDE SEQUENCE [LARGE SCALE GENOMIC DNA]</scope>
    <source>
        <strain evidence="2 3">NIES-2285</strain>
    </source>
</reference>